<organism evidence="4 5">
    <name type="scientific">Pseudothauera nasutitermitis</name>
    <dbReference type="NCBI Taxonomy" id="2565930"/>
    <lineage>
        <taxon>Bacteria</taxon>
        <taxon>Pseudomonadati</taxon>
        <taxon>Pseudomonadota</taxon>
        <taxon>Betaproteobacteria</taxon>
        <taxon>Rhodocyclales</taxon>
        <taxon>Zoogloeaceae</taxon>
        <taxon>Pseudothauera</taxon>
    </lineage>
</organism>
<dbReference type="AlphaFoldDB" id="A0A4S4B009"/>
<dbReference type="Pfam" id="PF13511">
    <property type="entry name" value="DUF4124"/>
    <property type="match status" value="1"/>
</dbReference>
<dbReference type="OrthoDB" id="9180643at2"/>
<feature type="region of interest" description="Disordered" evidence="1">
    <location>
        <begin position="108"/>
        <end position="131"/>
    </location>
</feature>
<keyword evidence="5" id="KW-1185">Reference proteome</keyword>
<evidence type="ECO:0000256" key="1">
    <source>
        <dbReference type="SAM" id="MobiDB-lite"/>
    </source>
</evidence>
<dbReference type="Proteomes" id="UP000308430">
    <property type="component" value="Unassembled WGS sequence"/>
</dbReference>
<name>A0A4S4B009_9RHOO</name>
<evidence type="ECO:0000313" key="5">
    <source>
        <dbReference type="Proteomes" id="UP000308430"/>
    </source>
</evidence>
<feature type="chain" id="PRO_5020557455" evidence="2">
    <location>
        <begin position="20"/>
        <end position="147"/>
    </location>
</feature>
<dbReference type="RefSeq" id="WP_136347994.1">
    <property type="nucleotide sequence ID" value="NZ_SSOC01000003.1"/>
</dbReference>
<dbReference type="EMBL" id="SSOC01000003">
    <property type="protein sequence ID" value="THF65789.1"/>
    <property type="molecule type" value="Genomic_DNA"/>
</dbReference>
<protein>
    <submittedName>
        <fullName evidence="4">DUF4124 domain-containing protein</fullName>
    </submittedName>
</protein>
<feature type="region of interest" description="Disordered" evidence="1">
    <location>
        <begin position="51"/>
        <end position="93"/>
    </location>
</feature>
<evidence type="ECO:0000313" key="4">
    <source>
        <dbReference type="EMBL" id="THF65789.1"/>
    </source>
</evidence>
<feature type="signal peptide" evidence="2">
    <location>
        <begin position="1"/>
        <end position="19"/>
    </location>
</feature>
<evidence type="ECO:0000256" key="2">
    <source>
        <dbReference type="SAM" id="SignalP"/>
    </source>
</evidence>
<feature type="compositionally biased region" description="Basic and acidic residues" evidence="1">
    <location>
        <begin position="61"/>
        <end position="93"/>
    </location>
</feature>
<sequence length="147" mass="16767">MKFIAVSVVLLAVSPAVSAQVFKCTVDGKTVYQSLPCAVEGGRVELNTVTPSAEDAQLARQRAEDDQRSVQRLEAERQRNRETAAAEREIEARERAARERECARYAEEAVEKENRAQERYSRSLRERDRKAARAMRDRHFSECFGSF</sequence>
<proteinExistence type="predicted"/>
<feature type="domain" description="DUF4124" evidence="3">
    <location>
        <begin position="10"/>
        <end position="59"/>
    </location>
</feature>
<dbReference type="InterPro" id="IPR025392">
    <property type="entry name" value="DUF4124"/>
</dbReference>
<reference evidence="4 5" key="1">
    <citation type="submission" date="2019-04" db="EMBL/GenBank/DDBJ databases">
        <title>Azoarcus nasutitermitis sp. nov. isolated from termite nest.</title>
        <authorList>
            <person name="Lin S.-Y."/>
            <person name="Hameed A."/>
            <person name="Hsu Y.-H."/>
            <person name="Young C.-C."/>
        </authorList>
    </citation>
    <scope>NUCLEOTIDE SEQUENCE [LARGE SCALE GENOMIC DNA]</scope>
    <source>
        <strain evidence="4 5">CC-YHH838</strain>
    </source>
</reference>
<evidence type="ECO:0000259" key="3">
    <source>
        <dbReference type="Pfam" id="PF13511"/>
    </source>
</evidence>
<gene>
    <name evidence="4" type="ORF">E6C76_09595</name>
</gene>
<comment type="caution">
    <text evidence="4">The sequence shown here is derived from an EMBL/GenBank/DDBJ whole genome shotgun (WGS) entry which is preliminary data.</text>
</comment>
<keyword evidence="2" id="KW-0732">Signal</keyword>
<accession>A0A4S4B009</accession>